<evidence type="ECO:0000256" key="1">
    <source>
        <dbReference type="ARBA" id="ARBA00022630"/>
    </source>
</evidence>
<name>A0ABU8VAY8_9BURK</name>
<dbReference type="EMBL" id="JBBKZU010000002">
    <property type="protein sequence ID" value="MEJ8810786.1"/>
    <property type="molecule type" value="Genomic_DNA"/>
</dbReference>
<keyword evidence="6" id="KW-1185">Reference proteome</keyword>
<evidence type="ECO:0000313" key="5">
    <source>
        <dbReference type="EMBL" id="MEJ8810786.1"/>
    </source>
</evidence>
<feature type="domain" description="Acyl-CoA dehydrogenase/oxidase C-terminal" evidence="4">
    <location>
        <begin position="27"/>
        <end position="141"/>
    </location>
</feature>
<dbReference type="PANTHER" id="PTHR43292:SF3">
    <property type="entry name" value="ACYL-COA DEHYDROGENASE FADE29"/>
    <property type="match status" value="1"/>
</dbReference>
<dbReference type="InterPro" id="IPR036250">
    <property type="entry name" value="AcylCo_DH-like_C"/>
</dbReference>
<dbReference type="RefSeq" id="WP_340356095.1">
    <property type="nucleotide sequence ID" value="NZ_JBBKZU010000002.1"/>
</dbReference>
<protein>
    <submittedName>
        <fullName evidence="5">Acyl-CoA dehydrogenase family protein</fullName>
    </submittedName>
</protein>
<dbReference type="PANTHER" id="PTHR43292">
    <property type="entry name" value="ACYL-COA DEHYDROGENASE"/>
    <property type="match status" value="1"/>
</dbReference>
<dbReference type="Proteomes" id="UP001365846">
    <property type="component" value="Unassembled WGS sequence"/>
</dbReference>
<accession>A0ABU8VAY8</accession>
<feature type="compositionally biased region" description="Basic residues" evidence="3">
    <location>
        <begin position="1"/>
        <end position="10"/>
    </location>
</feature>
<keyword evidence="1" id="KW-0285">Flavoprotein</keyword>
<keyword evidence="2" id="KW-0560">Oxidoreductase</keyword>
<feature type="region of interest" description="Disordered" evidence="3">
    <location>
        <begin position="1"/>
        <end position="23"/>
    </location>
</feature>
<comment type="caution">
    <text evidence="5">The sequence shown here is derived from an EMBL/GenBank/DDBJ whole genome shotgun (WGS) entry which is preliminary data.</text>
</comment>
<dbReference type="SUPFAM" id="SSF47203">
    <property type="entry name" value="Acyl-CoA dehydrogenase C-terminal domain-like"/>
    <property type="match status" value="1"/>
</dbReference>
<evidence type="ECO:0000259" key="4">
    <source>
        <dbReference type="Pfam" id="PF00441"/>
    </source>
</evidence>
<evidence type="ECO:0000313" key="6">
    <source>
        <dbReference type="Proteomes" id="UP001365846"/>
    </source>
</evidence>
<dbReference type="InterPro" id="IPR009075">
    <property type="entry name" value="AcylCo_DH/oxidase_C"/>
</dbReference>
<dbReference type="InterPro" id="IPR052161">
    <property type="entry name" value="Mycobact_Acyl-CoA_DH"/>
</dbReference>
<dbReference type="Pfam" id="PF00441">
    <property type="entry name" value="Acyl-CoA_dh_1"/>
    <property type="match status" value="1"/>
</dbReference>
<evidence type="ECO:0000256" key="3">
    <source>
        <dbReference type="SAM" id="MobiDB-lite"/>
    </source>
</evidence>
<organism evidence="5 6">
    <name type="scientific">Variovorax ureilyticus</name>
    <dbReference type="NCBI Taxonomy" id="1836198"/>
    <lineage>
        <taxon>Bacteria</taxon>
        <taxon>Pseudomonadati</taxon>
        <taxon>Pseudomonadota</taxon>
        <taxon>Betaproteobacteria</taxon>
        <taxon>Burkholderiales</taxon>
        <taxon>Comamonadaceae</taxon>
        <taxon>Variovorax</taxon>
    </lineage>
</organism>
<proteinExistence type="predicted"/>
<dbReference type="Gene3D" id="1.20.140.10">
    <property type="entry name" value="Butyryl-CoA Dehydrogenase, subunit A, domain 3"/>
    <property type="match status" value="1"/>
</dbReference>
<evidence type="ECO:0000256" key="2">
    <source>
        <dbReference type="ARBA" id="ARBA00023002"/>
    </source>
</evidence>
<gene>
    <name evidence="5" type="ORF">WKW77_06880</name>
</gene>
<reference evidence="5 6" key="1">
    <citation type="submission" date="2024-03" db="EMBL/GenBank/DDBJ databases">
        <title>Novel species of the genus Variovorax.</title>
        <authorList>
            <person name="Liu Q."/>
            <person name="Xin Y.-H."/>
        </authorList>
    </citation>
    <scope>NUCLEOTIDE SEQUENCE [LARGE SCALE GENOMIC DNA]</scope>
    <source>
        <strain evidence="5 6">KACC 18899</strain>
    </source>
</reference>
<sequence>MPLRPLRRIGVRSSPAGPSADRASGFRAKVSAIEAQPKALEVTTLRALSSMGSGSSTGAGLASALKIRSTEIRQRITELNFQAAGPAGQVLDPVRSRGEGNLDGIEASVCNAAPNYFWRRAMSIYGGSNEIQRNIVAKHVLGL</sequence>